<gene>
    <name evidence="3" type="ORF">ACFQE6_04455</name>
</gene>
<reference evidence="3 4" key="1">
    <citation type="journal article" date="2019" name="Int. J. Syst. Evol. Microbiol.">
        <title>The Global Catalogue of Microorganisms (GCM) 10K type strain sequencing project: providing services to taxonomists for standard genome sequencing and annotation.</title>
        <authorList>
            <consortium name="The Broad Institute Genomics Platform"/>
            <consortium name="The Broad Institute Genome Sequencing Center for Infectious Disease"/>
            <person name="Wu L."/>
            <person name="Ma J."/>
        </authorList>
    </citation>
    <scope>NUCLEOTIDE SEQUENCE [LARGE SCALE GENOMIC DNA]</scope>
    <source>
        <strain evidence="3 4">LMG 29247</strain>
    </source>
</reference>
<feature type="region of interest" description="Disordered" evidence="1">
    <location>
        <begin position="112"/>
        <end position="149"/>
    </location>
</feature>
<feature type="domain" description="Transposase IS4-like" evidence="2">
    <location>
        <begin position="91"/>
        <end position="330"/>
    </location>
</feature>
<accession>A0ABD5SMM1</accession>
<proteinExistence type="predicted"/>
<dbReference type="PANTHER" id="PTHR33627:SF1">
    <property type="entry name" value="TRANSPOSASE"/>
    <property type="match status" value="1"/>
</dbReference>
<dbReference type="SUPFAM" id="SSF53098">
    <property type="entry name" value="Ribonuclease H-like"/>
    <property type="match status" value="1"/>
</dbReference>
<keyword evidence="4" id="KW-1185">Reference proteome</keyword>
<protein>
    <submittedName>
        <fullName evidence="3">Transposase</fullName>
    </submittedName>
</protein>
<dbReference type="Pfam" id="PF01609">
    <property type="entry name" value="DDE_Tnp_1"/>
    <property type="match status" value="1"/>
</dbReference>
<dbReference type="PANTHER" id="PTHR33627">
    <property type="entry name" value="TRANSPOSASE"/>
    <property type="match status" value="1"/>
</dbReference>
<dbReference type="RefSeq" id="WP_273737393.1">
    <property type="nucleotide sequence ID" value="NZ_JAQIVI010000073.1"/>
</dbReference>
<dbReference type="Gene3D" id="3.90.350.10">
    <property type="entry name" value="Transposase Inhibitor Protein From Tn5, Chain A, domain 1"/>
    <property type="match status" value="1"/>
</dbReference>
<dbReference type="InterPro" id="IPR002559">
    <property type="entry name" value="Transposase_11"/>
</dbReference>
<dbReference type="InterPro" id="IPR012337">
    <property type="entry name" value="RNaseH-like_sf"/>
</dbReference>
<dbReference type="InterPro" id="IPR039365">
    <property type="entry name" value="IS701-like"/>
</dbReference>
<evidence type="ECO:0000256" key="1">
    <source>
        <dbReference type="SAM" id="MobiDB-lite"/>
    </source>
</evidence>
<dbReference type="Proteomes" id="UP001596383">
    <property type="component" value="Unassembled WGS sequence"/>
</dbReference>
<sequence>MLPITSFLSCTEPIDQFECFSTRQKHHAKTYVTGLVAASNKTVQGISNIVLLAKSERALNKFLTEYDWDEDQLNRERLALLQQADDTRWSSEGVVIIDDTFTHKTGKKIPHAGKYYDHGIHTTSGDRTSSTHSTPTRKPPTTRLSPLQENNKRRVELAIELVDELIEIGVRRDTYLFDMFYSTEEFVTHLEEYGKEWVSAVKSDTRVSYGGDRIRVDALSQRIDTVPRTVNGDIYHIWTQKRDVGRLGEVKLLITEKESSDEDEEPSVKYIVSDKIDAPASHLIELYAMRWRVETFFRDTKQDLGFGDCKLRHAAGASADWHLLMLAYSLLKSGAAHSTLGTILGHASSLRNDVKRSFRESVQNLLSWALTSPYRSIDELLHQIDGMFV</sequence>
<comment type="caution">
    <text evidence="3">The sequence shown here is derived from an EMBL/GenBank/DDBJ whole genome shotgun (WGS) entry which is preliminary data.</text>
</comment>
<dbReference type="AlphaFoldDB" id="A0ABD5SMM1"/>
<dbReference type="EMBL" id="JBHSWV010000073">
    <property type="protein sequence ID" value="MFC6764320.1"/>
    <property type="molecule type" value="Genomic_DNA"/>
</dbReference>
<feature type="compositionally biased region" description="Polar residues" evidence="1">
    <location>
        <begin position="121"/>
        <end position="136"/>
    </location>
</feature>
<name>A0ABD5SMM1_9EURY</name>
<evidence type="ECO:0000313" key="4">
    <source>
        <dbReference type="Proteomes" id="UP001596383"/>
    </source>
</evidence>
<evidence type="ECO:0000313" key="3">
    <source>
        <dbReference type="EMBL" id="MFC6764320.1"/>
    </source>
</evidence>
<organism evidence="3 4">
    <name type="scientific">Natrinema soli</name>
    <dbReference type="NCBI Taxonomy" id="1930624"/>
    <lineage>
        <taxon>Archaea</taxon>
        <taxon>Methanobacteriati</taxon>
        <taxon>Methanobacteriota</taxon>
        <taxon>Stenosarchaea group</taxon>
        <taxon>Halobacteria</taxon>
        <taxon>Halobacteriales</taxon>
        <taxon>Natrialbaceae</taxon>
        <taxon>Natrinema</taxon>
    </lineage>
</organism>
<evidence type="ECO:0000259" key="2">
    <source>
        <dbReference type="Pfam" id="PF01609"/>
    </source>
</evidence>